<dbReference type="RefSeq" id="XP_007413509.1">
    <property type="nucleotide sequence ID" value="XM_007413447.1"/>
</dbReference>
<proteinExistence type="predicted"/>
<keyword evidence="7" id="KW-0732">Signal</keyword>
<keyword evidence="9" id="KW-1185">Reference proteome</keyword>
<dbReference type="GeneID" id="18935491"/>
<dbReference type="STRING" id="747676.F4RW60"/>
<name>F4RW60_MELLP</name>
<dbReference type="GO" id="GO:0005509">
    <property type="term" value="F:calcium ion binding"/>
    <property type="evidence" value="ECO:0007669"/>
    <property type="project" value="InterPro"/>
</dbReference>
<protein>
    <recommendedName>
        <fullName evidence="10">Secreted protein</fullName>
    </recommendedName>
</protein>
<organism evidence="9">
    <name type="scientific">Melampsora larici-populina (strain 98AG31 / pathotype 3-4-7)</name>
    <name type="common">Poplar leaf rust fungus</name>
    <dbReference type="NCBI Taxonomy" id="747676"/>
    <lineage>
        <taxon>Eukaryota</taxon>
        <taxon>Fungi</taxon>
        <taxon>Dikarya</taxon>
        <taxon>Basidiomycota</taxon>
        <taxon>Pucciniomycotina</taxon>
        <taxon>Pucciniomycetes</taxon>
        <taxon>Pucciniales</taxon>
        <taxon>Melampsoraceae</taxon>
        <taxon>Melampsora</taxon>
    </lineage>
</organism>
<evidence type="ECO:0000313" key="9">
    <source>
        <dbReference type="Proteomes" id="UP000001072"/>
    </source>
</evidence>
<feature type="transmembrane region" description="Helical" evidence="6">
    <location>
        <begin position="145"/>
        <end position="164"/>
    </location>
</feature>
<feature type="compositionally biased region" description="Pro residues" evidence="5">
    <location>
        <begin position="63"/>
        <end position="74"/>
    </location>
</feature>
<dbReference type="GO" id="GO:0032469">
    <property type="term" value="P:endoplasmic reticulum calcium ion homeostasis"/>
    <property type="evidence" value="ECO:0007669"/>
    <property type="project" value="InterPro"/>
</dbReference>
<feature type="signal peptide" evidence="7">
    <location>
        <begin position="1"/>
        <end position="15"/>
    </location>
</feature>
<keyword evidence="4 6" id="KW-0472">Membrane</keyword>
<dbReference type="VEuPathDB" id="FungiDB:MELLADRAFT_90224"/>
<dbReference type="Proteomes" id="UP000001072">
    <property type="component" value="Unassembled WGS sequence"/>
</dbReference>
<reference evidence="9" key="1">
    <citation type="journal article" date="2011" name="Proc. Natl. Acad. Sci. U.S.A.">
        <title>Obligate biotrophy features unraveled by the genomic analysis of rust fungi.</title>
        <authorList>
            <person name="Duplessis S."/>
            <person name="Cuomo C.A."/>
            <person name="Lin Y.-C."/>
            <person name="Aerts A."/>
            <person name="Tisserant E."/>
            <person name="Veneault-Fourrey C."/>
            <person name="Joly D.L."/>
            <person name="Hacquard S."/>
            <person name="Amselem J."/>
            <person name="Cantarel B.L."/>
            <person name="Chiu R."/>
            <person name="Coutinho P.M."/>
            <person name="Feau N."/>
            <person name="Field M."/>
            <person name="Frey P."/>
            <person name="Gelhaye E."/>
            <person name="Goldberg J."/>
            <person name="Grabherr M.G."/>
            <person name="Kodira C.D."/>
            <person name="Kohler A."/>
            <person name="Kuees U."/>
            <person name="Lindquist E.A."/>
            <person name="Lucas S.M."/>
            <person name="Mago R."/>
            <person name="Mauceli E."/>
            <person name="Morin E."/>
            <person name="Murat C."/>
            <person name="Pangilinan J.L."/>
            <person name="Park R."/>
            <person name="Pearson M."/>
            <person name="Quesneville H."/>
            <person name="Rouhier N."/>
            <person name="Sakthikumar S."/>
            <person name="Salamov A.A."/>
            <person name="Schmutz J."/>
            <person name="Selles B."/>
            <person name="Shapiro H."/>
            <person name="Tanguay P."/>
            <person name="Tuskan G.A."/>
            <person name="Henrissat B."/>
            <person name="Van de Peer Y."/>
            <person name="Rouze P."/>
            <person name="Ellis J.G."/>
            <person name="Dodds P.N."/>
            <person name="Schein J.E."/>
            <person name="Zhong S."/>
            <person name="Hamelin R.C."/>
            <person name="Grigoriev I.V."/>
            <person name="Szabo L.J."/>
            <person name="Martin F."/>
        </authorList>
    </citation>
    <scope>NUCLEOTIDE SEQUENCE [LARGE SCALE GENOMIC DNA]</scope>
    <source>
        <strain evidence="9">98AG31 / pathotype 3-4-7</strain>
    </source>
</reference>
<evidence type="ECO:0000256" key="3">
    <source>
        <dbReference type="ARBA" id="ARBA00022989"/>
    </source>
</evidence>
<dbReference type="PANTHER" id="PTHR12883:SF0">
    <property type="entry name" value="PAT COMPLEX SUBUNIT CCDC47"/>
    <property type="match status" value="1"/>
</dbReference>
<evidence type="ECO:0000313" key="8">
    <source>
        <dbReference type="EMBL" id="EGG03374.1"/>
    </source>
</evidence>
<evidence type="ECO:0000256" key="6">
    <source>
        <dbReference type="SAM" id="Phobius"/>
    </source>
</evidence>
<gene>
    <name evidence="8" type="ORF">MELLADRAFT_90224</name>
</gene>
<accession>F4RW60</accession>
<dbReference type="FunCoup" id="F4RW60">
    <property type="interactions" value="238"/>
</dbReference>
<dbReference type="InterPro" id="IPR012879">
    <property type="entry name" value="CCDC47"/>
</dbReference>
<keyword evidence="2 6" id="KW-0812">Transmembrane</keyword>
<dbReference type="KEGG" id="mlr:MELLADRAFT_90224"/>
<evidence type="ECO:0000256" key="1">
    <source>
        <dbReference type="ARBA" id="ARBA00004167"/>
    </source>
</evidence>
<dbReference type="AlphaFoldDB" id="F4RW60"/>
<feature type="region of interest" description="Disordered" evidence="5">
    <location>
        <begin position="61"/>
        <end position="99"/>
    </location>
</feature>
<feature type="chain" id="PRO_5013356821" description="Secreted protein" evidence="7">
    <location>
        <begin position="16"/>
        <end position="327"/>
    </location>
</feature>
<keyword evidence="3 6" id="KW-1133">Transmembrane helix</keyword>
<dbReference type="Pfam" id="PF07946">
    <property type="entry name" value="CCDC47"/>
    <property type="match status" value="1"/>
</dbReference>
<dbReference type="HOGENOM" id="CLU_850148_0_0_1"/>
<evidence type="ECO:0000256" key="5">
    <source>
        <dbReference type="SAM" id="MobiDB-lite"/>
    </source>
</evidence>
<evidence type="ECO:0000256" key="2">
    <source>
        <dbReference type="ARBA" id="ARBA00022692"/>
    </source>
</evidence>
<dbReference type="PANTHER" id="PTHR12883">
    <property type="entry name" value="ADIPOCYTE-SPECIFIC PROTEIN 4-RELATED"/>
    <property type="match status" value="1"/>
</dbReference>
<comment type="subcellular location">
    <subcellularLocation>
        <location evidence="1">Membrane</location>
        <topology evidence="1">Single-pass membrane protein</topology>
    </subcellularLocation>
</comment>
<dbReference type="InParanoid" id="F4RW60"/>
<dbReference type="EMBL" id="GL883125">
    <property type="protein sequence ID" value="EGG03374.1"/>
    <property type="molecule type" value="Genomic_DNA"/>
</dbReference>
<dbReference type="GO" id="GO:0005783">
    <property type="term" value="C:endoplasmic reticulum"/>
    <property type="evidence" value="ECO:0007669"/>
    <property type="project" value="InterPro"/>
</dbReference>
<sequence length="327" mass="36994">MSIRLLVFLILGCWSISNTPFGGIGQGLGGLLLSIFSQLKSPTLSSQADLKQFCKTVTASEVVPPPQPATPPHVTPTFDGDDLPVPDPPAPATPPQATHDPIVTEGKLKWPNKLPPFVPPSTSQEPTYDGKEYRFKSFVFRPAQYTFDAFLILLVLVYTYLTYLGKRSNTKKVEEYLNTISPKLKTEFSQVGIDSKTLFAQIGPSRFISFATGRQFCESLNLWFFLRPKQDLPMILYEFLRSSIDFNWTGNLDQIELVFKIPSNKLDKSFDSKDLFVWALVEKSVMDKFRRDRWDVRTFTEVKELSTLPSNMVIMSESGEVTEQILK</sequence>
<evidence type="ECO:0000256" key="4">
    <source>
        <dbReference type="ARBA" id="ARBA00023136"/>
    </source>
</evidence>
<dbReference type="OrthoDB" id="10039147at2759"/>
<evidence type="ECO:0008006" key="10">
    <source>
        <dbReference type="Google" id="ProtNLM"/>
    </source>
</evidence>
<dbReference type="eggNOG" id="KOG2357">
    <property type="taxonomic scope" value="Eukaryota"/>
</dbReference>
<dbReference type="GO" id="GO:0016020">
    <property type="term" value="C:membrane"/>
    <property type="evidence" value="ECO:0007669"/>
    <property type="project" value="UniProtKB-SubCell"/>
</dbReference>
<feature type="compositionally biased region" description="Pro residues" evidence="5">
    <location>
        <begin position="85"/>
        <end position="94"/>
    </location>
</feature>
<evidence type="ECO:0000256" key="7">
    <source>
        <dbReference type="SAM" id="SignalP"/>
    </source>
</evidence>